<comment type="pathway">
    <text evidence="1">Cofactor biosynthesis; tetrahydrofolylpolyglutamate biosynthesis.</text>
</comment>
<feature type="compositionally biased region" description="Low complexity" evidence="13">
    <location>
        <begin position="565"/>
        <end position="574"/>
    </location>
</feature>
<dbReference type="EMBL" id="FN649727">
    <property type="protein sequence ID" value="CBJ26031.1"/>
    <property type="molecule type" value="Genomic_DNA"/>
</dbReference>
<dbReference type="AlphaFoldDB" id="D7FNM0"/>
<keyword evidence="9" id="KW-0460">Magnesium</keyword>
<evidence type="ECO:0000256" key="6">
    <source>
        <dbReference type="ARBA" id="ARBA00022723"/>
    </source>
</evidence>
<dbReference type="InterPro" id="IPR001645">
    <property type="entry name" value="Folylpolyglutamate_synth"/>
</dbReference>
<evidence type="ECO:0000256" key="9">
    <source>
        <dbReference type="ARBA" id="ARBA00022842"/>
    </source>
</evidence>
<keyword evidence="4" id="KW-0554">One-carbon metabolism</keyword>
<dbReference type="InterPro" id="IPR036565">
    <property type="entry name" value="Mur-like_cat_sf"/>
</dbReference>
<evidence type="ECO:0000256" key="2">
    <source>
        <dbReference type="ARBA" id="ARBA00008276"/>
    </source>
</evidence>
<dbReference type="PROSITE" id="PS01012">
    <property type="entry name" value="FOLYLPOLYGLU_SYNT_2"/>
    <property type="match status" value="1"/>
</dbReference>
<dbReference type="GO" id="GO:0046872">
    <property type="term" value="F:metal ion binding"/>
    <property type="evidence" value="ECO:0007669"/>
    <property type="project" value="UniProtKB-KW"/>
</dbReference>
<evidence type="ECO:0000256" key="11">
    <source>
        <dbReference type="ARBA" id="ARBA00030876"/>
    </source>
</evidence>
<evidence type="ECO:0000256" key="7">
    <source>
        <dbReference type="ARBA" id="ARBA00022741"/>
    </source>
</evidence>
<evidence type="ECO:0000256" key="1">
    <source>
        <dbReference type="ARBA" id="ARBA00005150"/>
    </source>
</evidence>
<dbReference type="PANTHER" id="PTHR11136:SF5">
    <property type="entry name" value="FOLYLPOLYGLUTAMATE SYNTHASE, MITOCHONDRIAL"/>
    <property type="match status" value="1"/>
</dbReference>
<dbReference type="InParanoid" id="D7FNM0"/>
<dbReference type="eggNOG" id="KOG2525">
    <property type="taxonomic scope" value="Eukaryota"/>
</dbReference>
<keyword evidence="15" id="KW-1185">Reference proteome</keyword>
<organism evidence="14 15">
    <name type="scientific">Ectocarpus siliculosus</name>
    <name type="common">Brown alga</name>
    <name type="synonym">Conferva siliculosa</name>
    <dbReference type="NCBI Taxonomy" id="2880"/>
    <lineage>
        <taxon>Eukaryota</taxon>
        <taxon>Sar</taxon>
        <taxon>Stramenopiles</taxon>
        <taxon>Ochrophyta</taxon>
        <taxon>PX clade</taxon>
        <taxon>Phaeophyceae</taxon>
        <taxon>Ectocarpales</taxon>
        <taxon>Ectocarpaceae</taxon>
        <taxon>Ectocarpus</taxon>
    </lineage>
</organism>
<dbReference type="GO" id="GO:0006730">
    <property type="term" value="P:one-carbon metabolic process"/>
    <property type="evidence" value="ECO:0007669"/>
    <property type="project" value="UniProtKB-KW"/>
</dbReference>
<dbReference type="EMBL" id="FN648291">
    <property type="protein sequence ID" value="CBJ26031.1"/>
    <property type="molecule type" value="Genomic_DNA"/>
</dbReference>
<name>D7FNM0_ECTSI</name>
<accession>D7FNM0</accession>
<dbReference type="UniPathway" id="UPA00850"/>
<evidence type="ECO:0000256" key="4">
    <source>
        <dbReference type="ARBA" id="ARBA00022563"/>
    </source>
</evidence>
<reference evidence="14 15" key="1">
    <citation type="journal article" date="2010" name="Nature">
        <title>The Ectocarpus genome and the independent evolution of multicellularity in brown algae.</title>
        <authorList>
            <person name="Cock J.M."/>
            <person name="Sterck L."/>
            <person name="Rouze P."/>
            <person name="Scornet D."/>
            <person name="Allen A.E."/>
            <person name="Amoutzias G."/>
            <person name="Anthouard V."/>
            <person name="Artiguenave F."/>
            <person name="Aury J.M."/>
            <person name="Badger J.H."/>
            <person name="Beszteri B."/>
            <person name="Billiau K."/>
            <person name="Bonnet E."/>
            <person name="Bothwell J.H."/>
            <person name="Bowler C."/>
            <person name="Boyen C."/>
            <person name="Brownlee C."/>
            <person name="Carrano C.J."/>
            <person name="Charrier B."/>
            <person name="Cho G.Y."/>
            <person name="Coelho S.M."/>
            <person name="Collen J."/>
            <person name="Corre E."/>
            <person name="Da Silva C."/>
            <person name="Delage L."/>
            <person name="Delaroque N."/>
            <person name="Dittami S.M."/>
            <person name="Doulbeau S."/>
            <person name="Elias M."/>
            <person name="Farnham G."/>
            <person name="Gachon C.M."/>
            <person name="Gschloessl B."/>
            <person name="Heesch S."/>
            <person name="Jabbari K."/>
            <person name="Jubin C."/>
            <person name="Kawai H."/>
            <person name="Kimura K."/>
            <person name="Kloareg B."/>
            <person name="Kupper F.C."/>
            <person name="Lang D."/>
            <person name="Le Bail A."/>
            <person name="Leblanc C."/>
            <person name="Lerouge P."/>
            <person name="Lohr M."/>
            <person name="Lopez P.J."/>
            <person name="Martens C."/>
            <person name="Maumus F."/>
            <person name="Michel G."/>
            <person name="Miranda-Saavedra D."/>
            <person name="Morales J."/>
            <person name="Moreau H."/>
            <person name="Motomura T."/>
            <person name="Nagasato C."/>
            <person name="Napoli C.A."/>
            <person name="Nelson D.R."/>
            <person name="Nyvall-Collen P."/>
            <person name="Peters A.F."/>
            <person name="Pommier C."/>
            <person name="Potin P."/>
            <person name="Poulain J."/>
            <person name="Quesneville H."/>
            <person name="Read B."/>
            <person name="Rensing S.A."/>
            <person name="Ritter A."/>
            <person name="Rousvoal S."/>
            <person name="Samanta M."/>
            <person name="Samson G."/>
            <person name="Schroeder D.C."/>
            <person name="Segurens B."/>
            <person name="Strittmatter M."/>
            <person name="Tonon T."/>
            <person name="Tregear J.W."/>
            <person name="Valentin K."/>
            <person name="von Dassow P."/>
            <person name="Yamagishi T."/>
            <person name="Van de Peer Y."/>
            <person name="Wincker P."/>
        </authorList>
    </citation>
    <scope>NUCLEOTIDE SEQUENCE [LARGE SCALE GENOMIC DNA]</scope>
    <source>
        <strain evidence="15">Ec32 / CCAP1310/4</strain>
    </source>
</reference>
<comment type="catalytic activity">
    <reaction evidence="12">
        <text>(6S)-5,6,7,8-tetrahydrofolyl-(gamma-L-Glu)(n) + L-glutamate + ATP = (6S)-5,6,7,8-tetrahydrofolyl-(gamma-L-Glu)(n+1) + ADP + phosphate + H(+)</text>
        <dbReference type="Rhea" id="RHEA:10580"/>
        <dbReference type="Rhea" id="RHEA-COMP:14738"/>
        <dbReference type="Rhea" id="RHEA-COMP:14740"/>
        <dbReference type="ChEBI" id="CHEBI:15378"/>
        <dbReference type="ChEBI" id="CHEBI:29985"/>
        <dbReference type="ChEBI" id="CHEBI:30616"/>
        <dbReference type="ChEBI" id="CHEBI:43474"/>
        <dbReference type="ChEBI" id="CHEBI:141005"/>
        <dbReference type="ChEBI" id="CHEBI:456216"/>
        <dbReference type="EC" id="6.3.2.17"/>
    </reaction>
</comment>
<dbReference type="GO" id="GO:0005829">
    <property type="term" value="C:cytosol"/>
    <property type="evidence" value="ECO:0007669"/>
    <property type="project" value="TreeGrafter"/>
</dbReference>
<dbReference type="EC" id="6.3.2.17" evidence="3"/>
<dbReference type="NCBIfam" id="TIGR01499">
    <property type="entry name" value="folC"/>
    <property type="match status" value="1"/>
</dbReference>
<keyword evidence="5" id="KW-0436">Ligase</keyword>
<protein>
    <recommendedName>
        <fullName evidence="3">tetrahydrofolate synthase</fullName>
        <ecNumber evidence="3">6.3.2.17</ecNumber>
    </recommendedName>
    <alternativeName>
        <fullName evidence="11">Folylpoly-gamma-glutamate synthetase</fullName>
    </alternativeName>
    <alternativeName>
        <fullName evidence="10">Tetrahydrofolylpolyglutamate synthase</fullName>
    </alternativeName>
</protein>
<evidence type="ECO:0000256" key="13">
    <source>
        <dbReference type="SAM" id="MobiDB-lite"/>
    </source>
</evidence>
<comment type="similarity">
    <text evidence="2">Belongs to the folylpolyglutamate synthase family.</text>
</comment>
<dbReference type="InterPro" id="IPR036615">
    <property type="entry name" value="Mur_ligase_C_dom_sf"/>
</dbReference>
<evidence type="ECO:0000256" key="3">
    <source>
        <dbReference type="ARBA" id="ARBA00013025"/>
    </source>
</evidence>
<sequence>MAGVHGAGGDATGLRTFEDAKSTLYGTISAAGAALEKASKRRESTVTSVAAYLDRIQLDLSGLSVIHVTGTKGKGSTCAMVESILRHHGFRTGLYTSPHLLEVTERVRCDGKPLTKEAFARYFFQVWDRLQDTAAPTNTDDATAAATAAATGTTGITAAASEGPSQAEQGPAAPEEEGTTAPEMPTYFHLLTLVGLWCFVQEGVDVCVLEVGMGGRFDATNVVPSPVACGVAMLDLDHTQVLGDTLDKIAWEKGGIFKEGCRAMAVEQPRGGMSVLCEASQQCAAAAGCGELEVVKPLPTRDPCGRAYEIGLAGDHQRVNAALALRLCAVWIEAHRQQQQQQHAGDQAPPAEKIHDTETFWASADVHRGLSCCVWPGRCQVFRPPAFPSVTIYLDGAHTEQSMRACLGWFVEKTATAAASRAKADEVASSRAAVAVAVTPLDIPRSSPPPPPPQLERRRQNRRCRRVLWFNASHERDVVPLLDMLASARRRESCDGSSGNATNTTNKDDDDDADGDTPLFDEAWFMEVIPGRPSRFKLPTAQEILAPHGISPAVAAAAATSAGMAGASSVSSGPCSDDPSGEEPAGGAAPGCGEEKADGAGAGSGAGAWQRTLEQVWTSLQTRRGGTLSATLTGTAPFFFEKLSLICANSQHDGGSEAASVVGDPGVASRTAVSAVDADHHGSGGRGDASVAATGCGDRGGRVDSEIVEVLCTGSLYAVAAALEAFGAEVE</sequence>
<dbReference type="Proteomes" id="UP000002630">
    <property type="component" value="Linkage Group LG02"/>
</dbReference>
<dbReference type="GO" id="GO:0005739">
    <property type="term" value="C:mitochondrion"/>
    <property type="evidence" value="ECO:0007669"/>
    <property type="project" value="TreeGrafter"/>
</dbReference>
<dbReference type="InterPro" id="IPR018109">
    <property type="entry name" value="Folylpolyglutamate_synth_CS"/>
</dbReference>
<keyword evidence="7" id="KW-0547">Nucleotide-binding</keyword>
<gene>
    <name evidence="14" type="ORF">Esi_0018_0114</name>
</gene>
<evidence type="ECO:0000256" key="5">
    <source>
        <dbReference type="ARBA" id="ARBA00022598"/>
    </source>
</evidence>
<proteinExistence type="inferred from homology"/>
<evidence type="ECO:0000256" key="8">
    <source>
        <dbReference type="ARBA" id="ARBA00022840"/>
    </source>
</evidence>
<keyword evidence="8" id="KW-0067">ATP-binding</keyword>
<evidence type="ECO:0000313" key="14">
    <source>
        <dbReference type="EMBL" id="CBJ26031.1"/>
    </source>
</evidence>
<dbReference type="OrthoDB" id="5212574at2759"/>
<dbReference type="PROSITE" id="PS01011">
    <property type="entry name" value="FOLYLPOLYGLU_SYNT_1"/>
    <property type="match status" value="1"/>
</dbReference>
<feature type="region of interest" description="Disordered" evidence="13">
    <location>
        <begin position="491"/>
        <end position="518"/>
    </location>
</feature>
<evidence type="ECO:0000256" key="12">
    <source>
        <dbReference type="ARBA" id="ARBA00047493"/>
    </source>
</evidence>
<evidence type="ECO:0000313" key="15">
    <source>
        <dbReference type="Proteomes" id="UP000002630"/>
    </source>
</evidence>
<dbReference type="Gene3D" id="3.40.1190.10">
    <property type="entry name" value="Mur-like, catalytic domain"/>
    <property type="match status" value="1"/>
</dbReference>
<keyword evidence="6" id="KW-0479">Metal-binding</keyword>
<dbReference type="GO" id="GO:0004326">
    <property type="term" value="F:tetrahydrofolylpolyglutamate synthase activity"/>
    <property type="evidence" value="ECO:0007669"/>
    <property type="project" value="UniProtKB-EC"/>
</dbReference>
<dbReference type="SUPFAM" id="SSF53244">
    <property type="entry name" value="MurD-like peptide ligases, peptide-binding domain"/>
    <property type="match status" value="1"/>
</dbReference>
<feature type="region of interest" description="Disordered" evidence="13">
    <location>
        <begin position="565"/>
        <end position="607"/>
    </location>
</feature>
<evidence type="ECO:0000256" key="10">
    <source>
        <dbReference type="ARBA" id="ARBA00030592"/>
    </source>
</evidence>
<feature type="region of interest" description="Disordered" evidence="13">
    <location>
        <begin position="160"/>
        <end position="180"/>
    </location>
</feature>
<dbReference type="STRING" id="2880.D7FNM0"/>
<dbReference type="SUPFAM" id="SSF53623">
    <property type="entry name" value="MurD-like peptide ligases, catalytic domain"/>
    <property type="match status" value="2"/>
</dbReference>
<dbReference type="GO" id="GO:0005524">
    <property type="term" value="F:ATP binding"/>
    <property type="evidence" value="ECO:0007669"/>
    <property type="project" value="UniProtKB-KW"/>
</dbReference>
<dbReference type="PANTHER" id="PTHR11136">
    <property type="entry name" value="FOLYLPOLYGLUTAMATE SYNTHASE-RELATED"/>
    <property type="match status" value="1"/>
</dbReference>